<organism evidence="3 4">
    <name type="scientific">Steinernema glaseri</name>
    <dbReference type="NCBI Taxonomy" id="37863"/>
    <lineage>
        <taxon>Eukaryota</taxon>
        <taxon>Metazoa</taxon>
        <taxon>Ecdysozoa</taxon>
        <taxon>Nematoda</taxon>
        <taxon>Chromadorea</taxon>
        <taxon>Rhabditida</taxon>
        <taxon>Tylenchina</taxon>
        <taxon>Panagrolaimomorpha</taxon>
        <taxon>Strongyloidoidea</taxon>
        <taxon>Steinernematidae</taxon>
        <taxon>Steinernema</taxon>
    </lineage>
</organism>
<feature type="chain" id="PRO_5009312322" evidence="2">
    <location>
        <begin position="20"/>
        <end position="871"/>
    </location>
</feature>
<evidence type="ECO:0000256" key="1">
    <source>
        <dbReference type="SAM" id="MobiDB-lite"/>
    </source>
</evidence>
<dbReference type="Proteomes" id="UP000095287">
    <property type="component" value="Unplaced"/>
</dbReference>
<reference evidence="4" key="1">
    <citation type="submission" date="2016-11" db="UniProtKB">
        <authorList>
            <consortium name="WormBaseParasite"/>
        </authorList>
    </citation>
    <scope>IDENTIFICATION</scope>
</reference>
<evidence type="ECO:0000313" key="4">
    <source>
        <dbReference type="WBParaSite" id="L893_g17735.t1"/>
    </source>
</evidence>
<protein>
    <submittedName>
        <fullName evidence="4">Sushi domain-containing protein</fullName>
    </submittedName>
</protein>
<dbReference type="WBParaSite" id="L893_g17735.t1">
    <property type="protein sequence ID" value="L893_g17735.t1"/>
    <property type="gene ID" value="L893_g17735"/>
</dbReference>
<dbReference type="AlphaFoldDB" id="A0A1I7YM45"/>
<keyword evidence="3" id="KW-1185">Reference proteome</keyword>
<keyword evidence="2" id="KW-0732">Signal</keyword>
<proteinExistence type="predicted"/>
<accession>A0A1I7YM45</accession>
<evidence type="ECO:0000313" key="3">
    <source>
        <dbReference type="Proteomes" id="UP000095287"/>
    </source>
</evidence>
<feature type="signal peptide" evidence="2">
    <location>
        <begin position="1"/>
        <end position="19"/>
    </location>
</feature>
<feature type="region of interest" description="Disordered" evidence="1">
    <location>
        <begin position="28"/>
        <end position="50"/>
    </location>
</feature>
<evidence type="ECO:0000256" key="2">
    <source>
        <dbReference type="SAM" id="SignalP"/>
    </source>
</evidence>
<name>A0A1I7YM45_9BILA</name>
<sequence>MSWILNVFLLLCLLQWVDSCAPQFDTETFEKGSKGKSDPPKITKDPPKSTKECLKDSLSLDGVTPNFSKDTSTATLTCKAKTKKVAFFLFNNDASRKFEKPSSTETVLKCVDGKWKSSELDAPITKVACGEDGTQLVPSLPSTGSEDCNSCTMDDLKKTIKGILKEETGDCLSVTLTCPPNEEVHLNGEAQVQKTLSFVCEGAEGWKRQNGAESVPLEPVNCVPVKNTQTKGCKSCTMDDLKQMISGPLKEETGDCLTATLTCKDSEVVTLDGQVQAVNTMSFVCEGSKEWKRQNGAERVPLVPTKCVPKATTETKSCKSCSKDDLKAKVDGILKYAVEQECLTATLTCQNEEKLEINGMPQTEKTAAFACEPEGWKVLIAGASTELTGAKCKAEDSADCKACGIKDLMADVAGVVEQQSDGCAKASLTCPDTEVLFLEKERIPENSLLFVCEAKANGQKKWTTGNRGFFLEVKCQEDRCDQCGELEVIGEKKPVEQTTNAGDNKCKQRIVTCNDGMVAQYDGRPRAPEPKALFQCNENGKWAYNNEQLQDQIVKCVPKPCDGKDIKLLGENGKTPSVDHDQVRNVATITCEDPTIGTYIQLNGHPAEIRASPVTVVCEKSVFKEPEGDPVTQAECVKTPVCATCEDKNFAKEAIINDPKNPCKQFNIRYLCKTDEFIQINENVDVDYAAPLICLGDAKWMHTVNGETHTYQKHMCIMPSEAQCEECKKAFDKVTLGAGQIWQPAETTAAAACKTKSLTCAKGKGKINDKHIVVKDNDDGSIDFHCYGGAIYHKKVMEAVTKALVDQRTINQSERIGCLTSEEQPHKSKNKDGCGKDVIAYLGYDKRHKSAQSRVAVHRNHILGDQFPTME</sequence>